<evidence type="ECO:0000256" key="1">
    <source>
        <dbReference type="SAM" id="MobiDB-lite"/>
    </source>
</evidence>
<gene>
    <name evidence="2" type="ORF">K435DRAFT_869973</name>
</gene>
<accession>A0A4S8L886</accession>
<organism evidence="2 3">
    <name type="scientific">Dendrothele bispora (strain CBS 962.96)</name>
    <dbReference type="NCBI Taxonomy" id="1314807"/>
    <lineage>
        <taxon>Eukaryota</taxon>
        <taxon>Fungi</taxon>
        <taxon>Dikarya</taxon>
        <taxon>Basidiomycota</taxon>
        <taxon>Agaricomycotina</taxon>
        <taxon>Agaricomycetes</taxon>
        <taxon>Agaricomycetidae</taxon>
        <taxon>Agaricales</taxon>
        <taxon>Agaricales incertae sedis</taxon>
        <taxon>Dendrothele</taxon>
    </lineage>
</organism>
<name>A0A4S8L886_DENBC</name>
<sequence length="276" mass="30695">MPSTPTRLTLARHSPYASPVNASVSSRQVLGQRTEAAKTRKLGRTSGLYNDFDGMLSSQLGETQWAVNMGLEESQFSTIGPSSEAKPTTVKDENHTGLPENWHKLFTFSPSPTSSPTPTELRVSDWKPLLPINNIRTPQSTTVKSLIHTPAWVKSELPEIKPKPALTDTFVTPVHAQAPVKSEPPLVEAEHLLSKRVAIKVNSDIVLSAGEKEIIYKIRELSRKGEMEMQDEMDLLRLEYSGKLRYIRVLEACLIEAGLDIPEEPLIESQKGSLRY</sequence>
<evidence type="ECO:0000313" key="2">
    <source>
        <dbReference type="EMBL" id="THU84751.1"/>
    </source>
</evidence>
<dbReference type="AlphaFoldDB" id="A0A4S8L886"/>
<dbReference type="EMBL" id="ML179582">
    <property type="protein sequence ID" value="THU84751.1"/>
    <property type="molecule type" value="Genomic_DNA"/>
</dbReference>
<feature type="compositionally biased region" description="Polar residues" evidence="1">
    <location>
        <begin position="20"/>
        <end position="31"/>
    </location>
</feature>
<dbReference type="Proteomes" id="UP000297245">
    <property type="component" value="Unassembled WGS sequence"/>
</dbReference>
<reference evidence="2 3" key="1">
    <citation type="journal article" date="2019" name="Nat. Ecol. Evol.">
        <title>Megaphylogeny resolves global patterns of mushroom evolution.</title>
        <authorList>
            <person name="Varga T."/>
            <person name="Krizsan K."/>
            <person name="Foldi C."/>
            <person name="Dima B."/>
            <person name="Sanchez-Garcia M."/>
            <person name="Sanchez-Ramirez S."/>
            <person name="Szollosi G.J."/>
            <person name="Szarkandi J.G."/>
            <person name="Papp V."/>
            <person name="Albert L."/>
            <person name="Andreopoulos W."/>
            <person name="Angelini C."/>
            <person name="Antonin V."/>
            <person name="Barry K.W."/>
            <person name="Bougher N.L."/>
            <person name="Buchanan P."/>
            <person name="Buyck B."/>
            <person name="Bense V."/>
            <person name="Catcheside P."/>
            <person name="Chovatia M."/>
            <person name="Cooper J."/>
            <person name="Damon W."/>
            <person name="Desjardin D."/>
            <person name="Finy P."/>
            <person name="Geml J."/>
            <person name="Haridas S."/>
            <person name="Hughes K."/>
            <person name="Justo A."/>
            <person name="Karasinski D."/>
            <person name="Kautmanova I."/>
            <person name="Kiss B."/>
            <person name="Kocsube S."/>
            <person name="Kotiranta H."/>
            <person name="LaButti K.M."/>
            <person name="Lechner B.E."/>
            <person name="Liimatainen K."/>
            <person name="Lipzen A."/>
            <person name="Lukacs Z."/>
            <person name="Mihaltcheva S."/>
            <person name="Morgado L.N."/>
            <person name="Niskanen T."/>
            <person name="Noordeloos M.E."/>
            <person name="Ohm R.A."/>
            <person name="Ortiz-Santana B."/>
            <person name="Ovrebo C."/>
            <person name="Racz N."/>
            <person name="Riley R."/>
            <person name="Savchenko A."/>
            <person name="Shiryaev A."/>
            <person name="Soop K."/>
            <person name="Spirin V."/>
            <person name="Szebenyi C."/>
            <person name="Tomsovsky M."/>
            <person name="Tulloss R.E."/>
            <person name="Uehling J."/>
            <person name="Grigoriev I.V."/>
            <person name="Vagvolgyi C."/>
            <person name="Papp T."/>
            <person name="Martin F.M."/>
            <person name="Miettinen O."/>
            <person name="Hibbett D.S."/>
            <person name="Nagy L.G."/>
        </authorList>
    </citation>
    <scope>NUCLEOTIDE SEQUENCE [LARGE SCALE GENOMIC DNA]</scope>
    <source>
        <strain evidence="2 3">CBS 962.96</strain>
    </source>
</reference>
<keyword evidence="3" id="KW-1185">Reference proteome</keyword>
<proteinExistence type="predicted"/>
<dbReference type="OrthoDB" id="10648801at2759"/>
<protein>
    <submittedName>
        <fullName evidence="2">Uncharacterized protein</fullName>
    </submittedName>
</protein>
<feature type="region of interest" description="Disordered" evidence="1">
    <location>
        <begin position="1"/>
        <end position="38"/>
    </location>
</feature>
<evidence type="ECO:0000313" key="3">
    <source>
        <dbReference type="Proteomes" id="UP000297245"/>
    </source>
</evidence>